<organism evidence="2">
    <name type="scientific">Pyrodinium bahamense</name>
    <dbReference type="NCBI Taxonomy" id="73915"/>
    <lineage>
        <taxon>Eukaryota</taxon>
        <taxon>Sar</taxon>
        <taxon>Alveolata</taxon>
        <taxon>Dinophyceae</taxon>
        <taxon>Gonyaulacales</taxon>
        <taxon>Pyrocystaceae</taxon>
        <taxon>Pyrodinium</taxon>
    </lineage>
</organism>
<evidence type="ECO:0000256" key="1">
    <source>
        <dbReference type="SAM" id="SignalP"/>
    </source>
</evidence>
<protein>
    <submittedName>
        <fullName evidence="2">Uncharacterized protein</fullName>
    </submittedName>
</protein>
<feature type="signal peptide" evidence="1">
    <location>
        <begin position="1"/>
        <end position="22"/>
    </location>
</feature>
<reference evidence="2" key="1">
    <citation type="submission" date="2021-01" db="EMBL/GenBank/DDBJ databases">
        <authorList>
            <person name="Corre E."/>
            <person name="Pelletier E."/>
            <person name="Niang G."/>
            <person name="Scheremetjew M."/>
            <person name="Finn R."/>
            <person name="Kale V."/>
            <person name="Holt S."/>
            <person name="Cochrane G."/>
            <person name="Meng A."/>
            <person name="Brown T."/>
            <person name="Cohen L."/>
        </authorList>
    </citation>
    <scope>NUCLEOTIDE SEQUENCE</scope>
    <source>
        <strain evidence="2">Pbaha01</strain>
    </source>
</reference>
<dbReference type="AlphaFoldDB" id="A0A7R9ZZK1"/>
<feature type="chain" id="PRO_5030722595" evidence="1">
    <location>
        <begin position="23"/>
        <end position="289"/>
    </location>
</feature>
<keyword evidence="1" id="KW-0732">Signal</keyword>
<gene>
    <name evidence="2" type="ORF">PBAH0796_LOCUS4426</name>
</gene>
<proteinExistence type="predicted"/>
<dbReference type="EMBL" id="HBEG01007504">
    <property type="protein sequence ID" value="CAD8348687.1"/>
    <property type="molecule type" value="Transcribed_RNA"/>
</dbReference>
<sequence>MAPSSTFARCFVGLLSVGHCATYIEDCADGQCAEASLGLLQRGFNPVRHKERIPVNSFDHHGRWCSYCGPPSSDRIDRLDAPYTLREDCGNLSTPLGIPGPLQEMPLTTFARDSDPPTNAYCELNFQKGCSDAVANRDFLYFGKVVDLRSAADRKSDGSTCLKQGFLQPSLKALAKNFSALQALGRQLCETKFAKYRWKGGITLRDGEEVYTTHRSRSASEAMAMGLEPDTPSQEEAEFLAAWKCALGNGELGCEMAFCAYTFCDKGGGETGAYEECPGWDPVRGNVDA</sequence>
<accession>A0A7R9ZZK1</accession>
<evidence type="ECO:0000313" key="2">
    <source>
        <dbReference type="EMBL" id="CAD8348687.1"/>
    </source>
</evidence>
<name>A0A7R9ZZK1_9DINO</name>